<dbReference type="Pfam" id="PF03151">
    <property type="entry name" value="TPT"/>
    <property type="match status" value="1"/>
</dbReference>
<gene>
    <name evidence="10" type="ORF">Cgig2_034188</name>
</gene>
<evidence type="ECO:0000256" key="7">
    <source>
        <dbReference type="ARBA" id="ARBA00024284"/>
    </source>
</evidence>
<evidence type="ECO:0000259" key="9">
    <source>
        <dbReference type="Pfam" id="PF03151"/>
    </source>
</evidence>
<dbReference type="GO" id="GO:0032040">
    <property type="term" value="C:small-subunit processome"/>
    <property type="evidence" value="ECO:0007669"/>
    <property type="project" value="TreeGrafter"/>
</dbReference>
<evidence type="ECO:0000256" key="2">
    <source>
        <dbReference type="ARBA" id="ARBA00006622"/>
    </source>
</evidence>
<keyword evidence="8" id="KW-0812">Transmembrane</keyword>
<keyword evidence="11" id="KW-1185">Reference proteome</keyword>
<dbReference type="GO" id="GO:0017172">
    <property type="term" value="F:cysteine dioxygenase activity"/>
    <property type="evidence" value="ECO:0007669"/>
    <property type="project" value="UniProtKB-EC"/>
</dbReference>
<dbReference type="InterPro" id="IPR012864">
    <property type="entry name" value="PCO/ADO"/>
</dbReference>
<keyword evidence="8" id="KW-0472">Membrane</keyword>
<evidence type="ECO:0000256" key="6">
    <source>
        <dbReference type="ARBA" id="ARBA00023004"/>
    </source>
</evidence>
<sequence length="276" mass="30654">MKSSSSSKLFMFGLYLLSNYGFKYPIFLTMCHMTACSLLSYIAIAWMKMVPLQTIRSRVQFFKISTLSLILCASVVSGNVSLKYPPVSSNQAIGATTPVFTAVFGIHDMLDRQAFLALMSNEMMVKGKTKLKSPENENAEGDYAPVYEQVKKDLNALSRDEQMDVLHSSAPELVGLLADVNGAMNQLETNANPLISKMCMFYFPTSAVTLVHHHPGMTIFNKLLYGSLHVKADDLVEPTQIVRYIGPASEDGIMKDGRQEDCAWLAELDAPNIYMH</sequence>
<dbReference type="GO" id="GO:0070483">
    <property type="term" value="P:detection of hypoxia"/>
    <property type="evidence" value="ECO:0007669"/>
    <property type="project" value="UniProtKB-ARBA"/>
</dbReference>
<comment type="cofactor">
    <cofactor evidence="1">
        <name>Fe(2+)</name>
        <dbReference type="ChEBI" id="CHEBI:29033"/>
    </cofactor>
</comment>
<organism evidence="10 11">
    <name type="scientific">Carnegiea gigantea</name>
    <dbReference type="NCBI Taxonomy" id="171969"/>
    <lineage>
        <taxon>Eukaryota</taxon>
        <taxon>Viridiplantae</taxon>
        <taxon>Streptophyta</taxon>
        <taxon>Embryophyta</taxon>
        <taxon>Tracheophyta</taxon>
        <taxon>Spermatophyta</taxon>
        <taxon>Magnoliopsida</taxon>
        <taxon>eudicotyledons</taxon>
        <taxon>Gunneridae</taxon>
        <taxon>Pentapetalae</taxon>
        <taxon>Caryophyllales</taxon>
        <taxon>Cactineae</taxon>
        <taxon>Cactaceae</taxon>
        <taxon>Cactoideae</taxon>
        <taxon>Echinocereeae</taxon>
        <taxon>Carnegiea</taxon>
    </lineage>
</organism>
<accession>A0A9Q1JGZ4</accession>
<dbReference type="SUPFAM" id="SSF51182">
    <property type="entry name" value="RmlC-like cupins"/>
    <property type="match status" value="1"/>
</dbReference>
<reference evidence="10" key="1">
    <citation type="submission" date="2022-04" db="EMBL/GenBank/DDBJ databases">
        <title>Carnegiea gigantea Genome sequencing and assembly v2.</title>
        <authorList>
            <person name="Copetti D."/>
            <person name="Sanderson M.J."/>
            <person name="Burquez A."/>
            <person name="Wojciechowski M.F."/>
        </authorList>
    </citation>
    <scope>NUCLEOTIDE SEQUENCE</scope>
    <source>
        <strain evidence="10">SGP5-SGP5p</strain>
        <tissue evidence="10">Aerial part</tissue>
    </source>
</reference>
<dbReference type="AlphaFoldDB" id="A0A9Q1JGZ4"/>
<feature type="transmembrane region" description="Helical" evidence="8">
    <location>
        <begin position="59"/>
        <end position="80"/>
    </location>
</feature>
<dbReference type="InterPro" id="IPR011051">
    <property type="entry name" value="RmlC_Cupin_sf"/>
</dbReference>
<comment type="caution">
    <text evidence="10">The sequence shown here is derived from an EMBL/GenBank/DDBJ whole genome shotgun (WGS) entry which is preliminary data.</text>
</comment>
<comment type="similarity">
    <text evidence="2">Belongs to the cysteine dioxygenase family.</text>
</comment>
<dbReference type="Pfam" id="PF07847">
    <property type="entry name" value="PCO_ADO"/>
    <property type="match status" value="1"/>
</dbReference>
<feature type="domain" description="Sugar phosphate transporter" evidence="9">
    <location>
        <begin position="22"/>
        <end position="119"/>
    </location>
</feature>
<dbReference type="EC" id="1.13.11.20" evidence="3"/>
<feature type="transmembrane region" description="Helical" evidence="8">
    <location>
        <begin position="24"/>
        <end position="47"/>
    </location>
</feature>
<name>A0A9Q1JGZ4_9CARY</name>
<dbReference type="InterPro" id="IPR004853">
    <property type="entry name" value="Sugar_P_trans_dom"/>
</dbReference>
<keyword evidence="8" id="KW-1133">Transmembrane helix</keyword>
<evidence type="ECO:0000256" key="1">
    <source>
        <dbReference type="ARBA" id="ARBA00001954"/>
    </source>
</evidence>
<dbReference type="GO" id="GO:0000462">
    <property type="term" value="P:maturation of SSU-rRNA from tricistronic rRNA transcript (SSU-rRNA, 5.8S rRNA, LSU-rRNA)"/>
    <property type="evidence" value="ECO:0007669"/>
    <property type="project" value="TreeGrafter"/>
</dbReference>
<dbReference type="GO" id="GO:0046872">
    <property type="term" value="F:metal ion binding"/>
    <property type="evidence" value="ECO:0007669"/>
    <property type="project" value="UniProtKB-KW"/>
</dbReference>
<proteinExistence type="inferred from homology"/>
<dbReference type="EMBL" id="JAKOGI010001634">
    <property type="protein sequence ID" value="KAJ8424622.1"/>
    <property type="molecule type" value="Genomic_DNA"/>
</dbReference>
<comment type="catalytic activity">
    <reaction evidence="7">
        <text>L-cysteine + O2 = 3-sulfino-L-alanine + H(+)</text>
        <dbReference type="Rhea" id="RHEA:20441"/>
        <dbReference type="ChEBI" id="CHEBI:15378"/>
        <dbReference type="ChEBI" id="CHEBI:15379"/>
        <dbReference type="ChEBI" id="CHEBI:35235"/>
        <dbReference type="ChEBI" id="CHEBI:61085"/>
        <dbReference type="EC" id="1.13.11.20"/>
    </reaction>
    <physiologicalReaction direction="left-to-right" evidence="7">
        <dbReference type="Rhea" id="RHEA:20442"/>
    </physiologicalReaction>
</comment>
<evidence type="ECO:0000256" key="5">
    <source>
        <dbReference type="ARBA" id="ARBA00023002"/>
    </source>
</evidence>
<dbReference type="PANTHER" id="PTHR13237:SF8">
    <property type="entry name" value="SOMETHING ABOUT SILENCING PROTEIN 10"/>
    <property type="match status" value="1"/>
</dbReference>
<dbReference type="PANTHER" id="PTHR13237">
    <property type="entry name" value="SOMETHING ABOUT SILENCING PROTEIN 10-RELATED"/>
    <property type="match status" value="1"/>
</dbReference>
<evidence type="ECO:0000256" key="8">
    <source>
        <dbReference type="SAM" id="Phobius"/>
    </source>
</evidence>
<evidence type="ECO:0000256" key="4">
    <source>
        <dbReference type="ARBA" id="ARBA00022723"/>
    </source>
</evidence>
<dbReference type="OrthoDB" id="1720818at2759"/>
<evidence type="ECO:0000313" key="11">
    <source>
        <dbReference type="Proteomes" id="UP001153076"/>
    </source>
</evidence>
<keyword evidence="5" id="KW-0560">Oxidoreductase</keyword>
<keyword evidence="6" id="KW-0408">Iron</keyword>
<protein>
    <recommendedName>
        <fullName evidence="3">cysteine dioxygenase</fullName>
        <ecNumber evidence="3">1.13.11.20</ecNumber>
    </recommendedName>
</protein>
<evidence type="ECO:0000313" key="10">
    <source>
        <dbReference type="EMBL" id="KAJ8424622.1"/>
    </source>
</evidence>
<keyword evidence="4" id="KW-0479">Metal-binding</keyword>
<dbReference type="Proteomes" id="UP001153076">
    <property type="component" value="Unassembled WGS sequence"/>
</dbReference>
<evidence type="ECO:0000256" key="3">
    <source>
        <dbReference type="ARBA" id="ARBA00013133"/>
    </source>
</evidence>